<keyword evidence="5 10" id="KW-0479">Metal-binding</keyword>
<name>A0A8B6BMG6_MYTGA</name>
<comment type="subcellular location">
    <subcellularLocation>
        <location evidence="2">Endoplasmic reticulum membrane</location>
        <topology evidence="2">Peripheral membrane protein</topology>
    </subcellularLocation>
    <subcellularLocation>
        <location evidence="1">Microsome membrane</location>
        <topology evidence="1">Peripheral membrane protein</topology>
    </subcellularLocation>
</comment>
<dbReference type="GO" id="GO:0008395">
    <property type="term" value="F:steroid hydroxylase activity"/>
    <property type="evidence" value="ECO:0007669"/>
    <property type="project" value="TreeGrafter"/>
</dbReference>
<keyword evidence="14" id="KW-1185">Reference proteome</keyword>
<proteinExistence type="inferred from homology"/>
<evidence type="ECO:0000256" key="4">
    <source>
        <dbReference type="ARBA" id="ARBA00022617"/>
    </source>
</evidence>
<dbReference type="PANTHER" id="PTHR24302:SF15">
    <property type="entry name" value="FATTY-ACID PEROXYGENASE"/>
    <property type="match status" value="1"/>
</dbReference>
<dbReference type="InterPro" id="IPR002401">
    <property type="entry name" value="Cyt_P450_E_grp-I"/>
</dbReference>
<dbReference type="GO" id="GO:0005506">
    <property type="term" value="F:iron ion binding"/>
    <property type="evidence" value="ECO:0007669"/>
    <property type="project" value="InterPro"/>
</dbReference>
<dbReference type="Gene3D" id="1.10.630.10">
    <property type="entry name" value="Cytochrome P450"/>
    <property type="match status" value="1"/>
</dbReference>
<protein>
    <submittedName>
        <fullName evidence="13">Uncharacterized protein</fullName>
    </submittedName>
</protein>
<dbReference type="PRINTS" id="PR00385">
    <property type="entry name" value="P450"/>
</dbReference>
<dbReference type="GO" id="GO:0016705">
    <property type="term" value="F:oxidoreductase activity, acting on paired donors, with incorporation or reduction of molecular oxygen"/>
    <property type="evidence" value="ECO:0007669"/>
    <property type="project" value="InterPro"/>
</dbReference>
<feature type="transmembrane region" description="Helical" evidence="12">
    <location>
        <begin position="21"/>
        <end position="40"/>
    </location>
</feature>
<keyword evidence="4 10" id="KW-0349">Heme</keyword>
<dbReference type="FunFam" id="1.10.630.10:FF:000042">
    <property type="entry name" value="Cytochrome P450"/>
    <property type="match status" value="1"/>
</dbReference>
<dbReference type="PANTHER" id="PTHR24302">
    <property type="entry name" value="CYTOCHROME P450 FAMILY 3"/>
    <property type="match status" value="1"/>
</dbReference>
<dbReference type="Pfam" id="PF00067">
    <property type="entry name" value="p450"/>
    <property type="match status" value="1"/>
</dbReference>
<comment type="cofactor">
    <cofactor evidence="10">
        <name>heme</name>
        <dbReference type="ChEBI" id="CHEBI:30413"/>
    </cofactor>
</comment>
<accession>A0A8B6BMG6</accession>
<dbReference type="PROSITE" id="PS00086">
    <property type="entry name" value="CYTOCHROME_P450"/>
    <property type="match status" value="1"/>
</dbReference>
<evidence type="ECO:0000256" key="11">
    <source>
        <dbReference type="RuleBase" id="RU000461"/>
    </source>
</evidence>
<evidence type="ECO:0000256" key="1">
    <source>
        <dbReference type="ARBA" id="ARBA00004174"/>
    </source>
</evidence>
<comment type="function">
    <text evidence="9">Cytochromes P450 are a group of heme-thiolate monooxygenases. They oxidize a variety of structurally unrelated compounds, including steroids, fatty acids, and xenobiotics.</text>
</comment>
<dbReference type="CDD" id="cd11055">
    <property type="entry name" value="CYP3A-like"/>
    <property type="match status" value="1"/>
</dbReference>
<evidence type="ECO:0000313" key="13">
    <source>
        <dbReference type="EMBL" id="VDH92142.1"/>
    </source>
</evidence>
<gene>
    <name evidence="13" type="ORF">MGAL_10B063979</name>
</gene>
<keyword evidence="7 11" id="KW-0560">Oxidoreductase</keyword>
<reference evidence="13" key="1">
    <citation type="submission" date="2018-11" db="EMBL/GenBank/DDBJ databases">
        <authorList>
            <person name="Alioto T."/>
            <person name="Alioto T."/>
        </authorList>
    </citation>
    <scope>NUCLEOTIDE SEQUENCE</scope>
</reference>
<evidence type="ECO:0000256" key="9">
    <source>
        <dbReference type="ARBA" id="ARBA00043906"/>
    </source>
</evidence>
<dbReference type="EMBL" id="UYJE01000305">
    <property type="protein sequence ID" value="VDH92142.1"/>
    <property type="molecule type" value="Genomic_DNA"/>
</dbReference>
<evidence type="ECO:0000256" key="8">
    <source>
        <dbReference type="ARBA" id="ARBA00023004"/>
    </source>
</evidence>
<dbReference type="SUPFAM" id="SSF48264">
    <property type="entry name" value="Cytochrome P450"/>
    <property type="match status" value="1"/>
</dbReference>
<evidence type="ECO:0000256" key="3">
    <source>
        <dbReference type="ARBA" id="ARBA00010617"/>
    </source>
</evidence>
<evidence type="ECO:0000256" key="2">
    <source>
        <dbReference type="ARBA" id="ARBA00004406"/>
    </source>
</evidence>
<dbReference type="GO" id="GO:0020037">
    <property type="term" value="F:heme binding"/>
    <property type="evidence" value="ECO:0007669"/>
    <property type="project" value="InterPro"/>
</dbReference>
<organism evidence="13 14">
    <name type="scientific">Mytilus galloprovincialis</name>
    <name type="common">Mediterranean mussel</name>
    <dbReference type="NCBI Taxonomy" id="29158"/>
    <lineage>
        <taxon>Eukaryota</taxon>
        <taxon>Metazoa</taxon>
        <taxon>Spiralia</taxon>
        <taxon>Lophotrochozoa</taxon>
        <taxon>Mollusca</taxon>
        <taxon>Bivalvia</taxon>
        <taxon>Autobranchia</taxon>
        <taxon>Pteriomorphia</taxon>
        <taxon>Mytilida</taxon>
        <taxon>Mytiloidea</taxon>
        <taxon>Mytilidae</taxon>
        <taxon>Mytilinae</taxon>
        <taxon>Mytilus</taxon>
    </lineage>
</organism>
<dbReference type="AlphaFoldDB" id="A0A8B6BMG6"/>
<keyword evidence="12" id="KW-0812">Transmembrane</keyword>
<comment type="caution">
    <text evidence="13">The sequence shown here is derived from an EMBL/GenBank/DDBJ whole genome shotgun (WGS) entry which is preliminary data.</text>
</comment>
<dbReference type="PRINTS" id="PR00463">
    <property type="entry name" value="EP450I"/>
</dbReference>
<dbReference type="OrthoDB" id="2789670at2759"/>
<evidence type="ECO:0000256" key="5">
    <source>
        <dbReference type="ARBA" id="ARBA00022723"/>
    </source>
</evidence>
<comment type="similarity">
    <text evidence="3 11">Belongs to the cytochrome P450 family.</text>
</comment>
<dbReference type="InterPro" id="IPR017972">
    <property type="entry name" value="Cyt_P450_CS"/>
</dbReference>
<evidence type="ECO:0000256" key="12">
    <source>
        <dbReference type="SAM" id="Phobius"/>
    </source>
</evidence>
<keyword evidence="11" id="KW-0503">Monooxygenase</keyword>
<evidence type="ECO:0000256" key="10">
    <source>
        <dbReference type="PIRSR" id="PIRSR602401-1"/>
    </source>
</evidence>
<keyword evidence="6" id="KW-0492">Microsome</keyword>
<keyword evidence="6" id="KW-0256">Endoplasmic reticulum</keyword>
<keyword evidence="8 10" id="KW-0408">Iron</keyword>
<dbReference type="Proteomes" id="UP000596742">
    <property type="component" value="Unassembled WGS sequence"/>
</dbReference>
<sequence>MHQNDVRSRIECMIFEENNKMLTELLLAIVIISFVIFYRQRRQQMTIFKELGLPGPEPNFLFGNLLYFLWRPLYISFQNWCKIYGKTYGYFEGPTPVIVSSDLDFLQEVFVKQFKNFHARKVYPVQVDPDQDENVHMFFARGERWRRLRSIVNPAFSTSKMKDMMPTINKRVNELMDIVEEKRMDNQHFDMYELFQRLTLDTIADCGFGLKSESLTSKDDVCLQNCRNVIKDTTKRPILFMLGFVFPTFHSLWISIYNILRYISFNPVFWLEDNMARIVKERKSKKASRVDLLQLMVTSEFDPTAKTSEDDADSIDSVVKKRFLTNDELTAMCLLFLLAGYETTSTTLAYIMYEMAVNPEVQKKLQEEIDENFPDETEQPDFHALTKMEYLEMVWCETLRKFPLASTVVARQCMEPSKVQGIDIPSGMIVQANVWDIHYDPKIWGDNPEQFKPERFTPEARKNRHPMAWLPFGGGPRTCVGLRLAQLEGKMAIVKLFKKYSFYPSKKLDIPMVCQEGATIMPKNGVQVNVKLRNIDR</sequence>
<dbReference type="InterPro" id="IPR050705">
    <property type="entry name" value="Cytochrome_P450_3A"/>
</dbReference>
<dbReference type="InterPro" id="IPR001128">
    <property type="entry name" value="Cyt_P450"/>
</dbReference>
<keyword evidence="12" id="KW-1133">Transmembrane helix</keyword>
<feature type="transmembrane region" description="Helical" evidence="12">
    <location>
        <begin position="238"/>
        <end position="260"/>
    </location>
</feature>
<evidence type="ECO:0000256" key="7">
    <source>
        <dbReference type="ARBA" id="ARBA00023002"/>
    </source>
</evidence>
<keyword evidence="12" id="KW-0472">Membrane</keyword>
<dbReference type="InterPro" id="IPR036396">
    <property type="entry name" value="Cyt_P450_sf"/>
</dbReference>
<evidence type="ECO:0000256" key="6">
    <source>
        <dbReference type="ARBA" id="ARBA00022848"/>
    </source>
</evidence>
<feature type="binding site" description="axial binding residue" evidence="10">
    <location>
        <position position="479"/>
    </location>
    <ligand>
        <name>heme</name>
        <dbReference type="ChEBI" id="CHEBI:30413"/>
    </ligand>
    <ligandPart>
        <name>Fe</name>
        <dbReference type="ChEBI" id="CHEBI:18248"/>
    </ligandPart>
</feature>
<dbReference type="GO" id="GO:0005789">
    <property type="term" value="C:endoplasmic reticulum membrane"/>
    <property type="evidence" value="ECO:0007669"/>
    <property type="project" value="UniProtKB-SubCell"/>
</dbReference>
<evidence type="ECO:0000313" key="14">
    <source>
        <dbReference type="Proteomes" id="UP000596742"/>
    </source>
</evidence>
<feature type="transmembrane region" description="Helical" evidence="12">
    <location>
        <begin position="60"/>
        <end position="77"/>
    </location>
</feature>